<reference evidence="1" key="1">
    <citation type="submission" date="2004-02" db="EMBL/GenBank/DDBJ databases">
        <authorList>
            <consortium name="DOE Joint Genome Institute"/>
        </authorList>
    </citation>
    <scope>NUCLEOTIDE SEQUENCE [LARGE SCALE GENOMIC DNA]</scope>
    <source>
        <strain evidence="1">WH 8501</strain>
    </source>
</reference>
<protein>
    <submittedName>
        <fullName evidence="1">Pentapeptide repeat</fullName>
    </submittedName>
</protein>
<evidence type="ECO:0000313" key="1">
    <source>
        <dbReference type="EMBL" id="EAM49579.1"/>
    </source>
</evidence>
<dbReference type="EMBL" id="AADV02000063">
    <property type="protein sequence ID" value="EAM49579.1"/>
    <property type="molecule type" value="Genomic_DNA"/>
</dbReference>
<dbReference type="OrthoDB" id="528641at2"/>
<dbReference type="InterPro" id="IPR051082">
    <property type="entry name" value="Pentapeptide-BTB/POZ_domain"/>
</dbReference>
<dbReference type="KEGG" id="cwa:CwatDRAFT_2594"/>
<comment type="caution">
    <text evidence="1">The sequence shown here is derived from an EMBL/GenBank/DDBJ whole genome shotgun (WGS) entry which is preliminary data.</text>
</comment>
<organism evidence="1 2">
    <name type="scientific">Crocosphaera watsonii WH 8501</name>
    <dbReference type="NCBI Taxonomy" id="165597"/>
    <lineage>
        <taxon>Bacteria</taxon>
        <taxon>Bacillati</taxon>
        <taxon>Cyanobacteriota</taxon>
        <taxon>Cyanophyceae</taxon>
        <taxon>Oscillatoriophycideae</taxon>
        <taxon>Chroococcales</taxon>
        <taxon>Aphanothecaceae</taxon>
        <taxon>Crocosphaera</taxon>
    </lineage>
</organism>
<dbReference type="PANTHER" id="PTHR14136">
    <property type="entry name" value="BTB_POZ DOMAIN-CONTAINING PROTEIN KCTD9"/>
    <property type="match status" value="1"/>
</dbReference>
<sequence length="313" mass="35487">MFQSQNAMDLTQRYEQGERNFQGFQLRRSDLRGINLSHTDFRGVDLSYANLRDVDFTGADLREAYLNEADLTGVNLTGAKLQGASLIKVYLIKANCSQTDLTGAYLTGAYLTKTNFKEAIFNGAYLNGAKFTGAELGGAIYDKKTRFDTSFNPETVLMNMGDDEKASLNKSPKTLLVNNKQKNNIPTITIEQILEIFNHLTTVSRRYLGKTMTQKYWQSSRPVFEWLDNFEMTESTEIIFNCELDTVLSATKLQWLQAWVKTFIKNCSQIIQNYPTMLDVQLVKSLLSADFTEANQSEDLSSKKINSRELLSV</sequence>
<dbReference type="AlphaFoldDB" id="Q4C095"/>
<reference evidence="1" key="2">
    <citation type="submission" date="2005-06" db="EMBL/GenBank/DDBJ databases">
        <title>Sequencing of the draft genome and assembly of Crocosphaera watsonii WH 8501.</title>
        <authorList>
            <consortium name="US DOE Joint Genome Institute (JGI-PGF)"/>
            <person name="Copeland A."/>
            <person name="Lucas S."/>
            <person name="Lapidus A."/>
            <person name="Barry K."/>
            <person name="Detter C."/>
            <person name="Glavina T."/>
            <person name="Hammon N."/>
            <person name="Israni S."/>
            <person name="Pitluck S."/>
            <person name="Richardson P."/>
        </authorList>
    </citation>
    <scope>NUCLEOTIDE SEQUENCE [LARGE SCALE GENOMIC DNA]</scope>
    <source>
        <strain evidence="1">WH 8501</strain>
    </source>
</reference>
<dbReference type="PANTHER" id="PTHR14136:SF17">
    <property type="entry name" value="BTB_POZ DOMAIN-CONTAINING PROTEIN KCTD9"/>
    <property type="match status" value="1"/>
</dbReference>
<keyword evidence="2" id="KW-1185">Reference proteome</keyword>
<dbReference type="RefSeq" id="WP_007306723.1">
    <property type="nucleotide sequence ID" value="NZ_AADV02000063.1"/>
</dbReference>
<evidence type="ECO:0000313" key="2">
    <source>
        <dbReference type="Proteomes" id="UP000003922"/>
    </source>
</evidence>
<name>Q4C095_CROWT</name>
<reference evidence="1" key="3">
    <citation type="submission" date="2016-12" db="EMBL/GenBank/DDBJ databases">
        <title>Annotation of the draft genome assembly of Crocosphaera watsonii WH 8501.</title>
        <authorList>
            <consortium name="US DOE Joint Genome Institute (JGI-ORNL)"/>
            <person name="Larimer F."/>
            <person name="Land M."/>
        </authorList>
    </citation>
    <scope>NUCLEOTIDE SEQUENCE</scope>
    <source>
        <strain evidence="1">WH 8501</strain>
    </source>
</reference>
<gene>
    <name evidence="1" type="ORF">CwatDRAFT_2594</name>
</gene>
<dbReference type="Gene3D" id="2.160.20.80">
    <property type="entry name" value="E3 ubiquitin-protein ligase SopA"/>
    <property type="match status" value="1"/>
</dbReference>
<proteinExistence type="predicted"/>
<accession>Q4C095</accession>
<dbReference type="Pfam" id="PF00805">
    <property type="entry name" value="Pentapeptide"/>
    <property type="match status" value="3"/>
</dbReference>
<dbReference type="InterPro" id="IPR001646">
    <property type="entry name" value="5peptide_repeat"/>
</dbReference>
<dbReference type="Proteomes" id="UP000003922">
    <property type="component" value="Unassembled WGS sequence"/>
</dbReference>
<dbReference type="SUPFAM" id="SSF141571">
    <property type="entry name" value="Pentapeptide repeat-like"/>
    <property type="match status" value="1"/>
</dbReference>